<gene>
    <name evidence="2" type="ORF">g.632</name>
</gene>
<proteinExistence type="predicted"/>
<dbReference type="EMBL" id="GEBQ01024447">
    <property type="protein sequence ID" value="JAT15530.1"/>
    <property type="molecule type" value="Transcribed_RNA"/>
</dbReference>
<name>A0A1B6KVS0_9HEMI</name>
<evidence type="ECO:0000313" key="2">
    <source>
        <dbReference type="EMBL" id="JAT15530.1"/>
    </source>
</evidence>
<feature type="non-terminal residue" evidence="2">
    <location>
        <position position="1"/>
    </location>
</feature>
<accession>A0A1B6KVS0</accession>
<feature type="region of interest" description="Disordered" evidence="1">
    <location>
        <begin position="1"/>
        <end position="20"/>
    </location>
</feature>
<protein>
    <submittedName>
        <fullName evidence="2">Uncharacterized protein</fullName>
    </submittedName>
</protein>
<evidence type="ECO:0000256" key="1">
    <source>
        <dbReference type="SAM" id="MobiDB-lite"/>
    </source>
</evidence>
<feature type="non-terminal residue" evidence="2">
    <location>
        <position position="141"/>
    </location>
</feature>
<feature type="compositionally biased region" description="Basic and acidic residues" evidence="1">
    <location>
        <begin position="9"/>
        <end position="20"/>
    </location>
</feature>
<reference evidence="2" key="1">
    <citation type="submission" date="2015-11" db="EMBL/GenBank/DDBJ databases">
        <title>De novo transcriptome assembly of four potential Pierce s Disease insect vectors from Arizona vineyards.</title>
        <authorList>
            <person name="Tassone E.E."/>
        </authorList>
    </citation>
    <scope>NUCLEOTIDE SEQUENCE</scope>
</reference>
<sequence>QAVASSSLHGRDKIKNTQHKMSPEIKTHLLQQIQTQWAEIEWLKTHLQKAPAGLTLNLSQLQQQLLILQEQAVASSSLHGRDKIKNTQHKMSPEIKTHLLQQIQTQWAEIEWLKTHLQKAPAGLTLNLSQLQQQLLILQEQ</sequence>
<organism evidence="2">
    <name type="scientific">Graphocephala atropunctata</name>
    <dbReference type="NCBI Taxonomy" id="36148"/>
    <lineage>
        <taxon>Eukaryota</taxon>
        <taxon>Metazoa</taxon>
        <taxon>Ecdysozoa</taxon>
        <taxon>Arthropoda</taxon>
        <taxon>Hexapoda</taxon>
        <taxon>Insecta</taxon>
        <taxon>Pterygota</taxon>
        <taxon>Neoptera</taxon>
        <taxon>Paraneoptera</taxon>
        <taxon>Hemiptera</taxon>
        <taxon>Auchenorrhyncha</taxon>
        <taxon>Membracoidea</taxon>
        <taxon>Cicadellidae</taxon>
        <taxon>Cicadellinae</taxon>
        <taxon>Cicadellini</taxon>
        <taxon>Graphocephala</taxon>
    </lineage>
</organism>
<dbReference type="AlphaFoldDB" id="A0A1B6KVS0"/>